<evidence type="ECO:0008006" key="4">
    <source>
        <dbReference type="Google" id="ProtNLM"/>
    </source>
</evidence>
<keyword evidence="1" id="KW-0732">Signal</keyword>
<evidence type="ECO:0000313" key="3">
    <source>
        <dbReference type="Proteomes" id="UP000243887"/>
    </source>
</evidence>
<dbReference type="EMBL" id="FORU01000002">
    <property type="protein sequence ID" value="SFI95320.1"/>
    <property type="molecule type" value="Genomic_DNA"/>
</dbReference>
<sequence length="369" mass="38295">MKKLFMFLAVAGLATFGASCSSDDGGGTPPKTSQLLAKASPSTVEVNKAVTFSATSDGKAVDGVKFYDGSTELKNPHTFTAKGEYKIVAKKQGFTDSPAITVTVKDVVVPGEQTLMLTVLPSEVTLGSAVTFVVKEGSADVSTSAEIFVNNQKITGTSYTATAVGTYKVIAKKAGAIDSAEKTFTVVEGGVEPEGSFIEIGGEYYDVASARLSANAASDGKGGWTVYVYTNEDGEKYSVFAMDLAKINAAGTEYVARSLVTVVVFQDPAKPGILLPGQGAFQFVGGMATDFTTTVQFAFDDIKNFTFTTPGANGVVELAASNAEGSIKHNGAYEGIGVLPVDANGDPLQSKSAFGVSKAVTKSNLQARF</sequence>
<keyword evidence="3" id="KW-1185">Reference proteome</keyword>
<feature type="signal peptide" evidence="1">
    <location>
        <begin position="1"/>
        <end position="21"/>
    </location>
</feature>
<name>A0A1I3MEV3_9FLAO</name>
<organism evidence="2 3">
    <name type="scientific">Myroides guanonis</name>
    <dbReference type="NCBI Taxonomy" id="1150112"/>
    <lineage>
        <taxon>Bacteria</taxon>
        <taxon>Pseudomonadati</taxon>
        <taxon>Bacteroidota</taxon>
        <taxon>Flavobacteriia</taxon>
        <taxon>Flavobacteriales</taxon>
        <taxon>Flavobacteriaceae</taxon>
        <taxon>Myroides</taxon>
    </lineage>
</organism>
<evidence type="ECO:0000313" key="2">
    <source>
        <dbReference type="EMBL" id="SFI95320.1"/>
    </source>
</evidence>
<feature type="chain" id="PRO_5017349066" description="Carboxypeptidase regulatory-like domain-containing protein" evidence="1">
    <location>
        <begin position="22"/>
        <end position="369"/>
    </location>
</feature>
<dbReference type="RefSeq" id="WP_090677904.1">
    <property type="nucleotide sequence ID" value="NZ_FORU01000002.1"/>
</dbReference>
<dbReference type="PROSITE" id="PS51257">
    <property type="entry name" value="PROKAR_LIPOPROTEIN"/>
    <property type="match status" value="1"/>
</dbReference>
<dbReference type="Proteomes" id="UP000243887">
    <property type="component" value="Unassembled WGS sequence"/>
</dbReference>
<protein>
    <recommendedName>
        <fullName evidence="4">Carboxypeptidase regulatory-like domain-containing protein</fullName>
    </recommendedName>
</protein>
<accession>A0A1I3MEV3</accession>
<proteinExistence type="predicted"/>
<dbReference type="AlphaFoldDB" id="A0A1I3MEV3"/>
<evidence type="ECO:0000256" key="1">
    <source>
        <dbReference type="SAM" id="SignalP"/>
    </source>
</evidence>
<dbReference type="STRING" id="1150112.SAMN04487893_102131"/>
<gene>
    <name evidence="2" type="ORF">SAMN04487893_102131</name>
</gene>
<dbReference type="OrthoDB" id="1421581at2"/>
<reference evidence="3" key="1">
    <citation type="submission" date="2016-10" db="EMBL/GenBank/DDBJ databases">
        <authorList>
            <person name="Varghese N."/>
            <person name="Submissions S."/>
        </authorList>
    </citation>
    <scope>NUCLEOTIDE SEQUENCE [LARGE SCALE GENOMIC DNA]</scope>
    <source>
        <strain evidence="3">DSM 26542</strain>
    </source>
</reference>